<dbReference type="PATRIC" id="fig|679936.5.peg.2973"/>
<name>G8TZ71_SULAD</name>
<dbReference type="AlphaFoldDB" id="G8TZ71"/>
<gene>
    <name evidence="1" type="ordered locus">Sulac_2880</name>
</gene>
<dbReference type="STRING" id="679936.Sulac_2880"/>
<dbReference type="HOGENOM" id="CLU_1219186_0_0_9"/>
<accession>G8TZ71</accession>
<protein>
    <submittedName>
        <fullName evidence="1">Uncharacterized protein</fullName>
    </submittedName>
</protein>
<dbReference type="Proteomes" id="UP000005439">
    <property type="component" value="Chromosome"/>
</dbReference>
<keyword evidence="2" id="KW-1185">Reference proteome</keyword>
<proteinExistence type="predicted"/>
<sequence>MTPDWQDTLTELGYLSVAQLAQWFGLTLSDIEPSSYILYQDALWLPERFGQGRHRRHREATTEAFLTLSPHIQSWQKSAQKSAPIPDGVLTVPDDSHQYWVEIDTGSESVRQWRDKLAQYQGISTTVRLLVIAVGGQRRLERLHRWLLQDSPIAWTLVSLTDLGPPPWPFHTPQRPPLVSNPPPREVVYEFQGHPVSSDEAEAGLASGRFRRGARQIHHRKDVIQLL</sequence>
<dbReference type="Pfam" id="PF13814">
    <property type="entry name" value="Replic_Relax"/>
    <property type="match status" value="1"/>
</dbReference>
<evidence type="ECO:0000313" key="1">
    <source>
        <dbReference type="EMBL" id="AEW06341.1"/>
    </source>
</evidence>
<reference evidence="1 2" key="2">
    <citation type="journal article" date="2012" name="Stand. Genomic Sci.">
        <title>Complete genome sequence of the moderately thermophilic mineral-sulfide-oxidizing firmicute Sulfobacillus acidophilus type strain (NAL(T)).</title>
        <authorList>
            <person name="Anderson I."/>
            <person name="Chertkov O."/>
            <person name="Chen A."/>
            <person name="Saunders E."/>
            <person name="Lapidus A."/>
            <person name="Nolan M."/>
            <person name="Lucas S."/>
            <person name="Hammon N."/>
            <person name="Deshpande S."/>
            <person name="Cheng J.F."/>
            <person name="Han C."/>
            <person name="Tapia R."/>
            <person name="Goodwin L.A."/>
            <person name="Pitluck S."/>
            <person name="Liolios K."/>
            <person name="Pagani I."/>
            <person name="Ivanova N."/>
            <person name="Mikhailova N."/>
            <person name="Pati A."/>
            <person name="Palaniappan K."/>
            <person name="Land M."/>
            <person name="Pan C."/>
            <person name="Rohde M."/>
            <person name="Pukall R."/>
            <person name="Goker M."/>
            <person name="Detter J.C."/>
            <person name="Woyke T."/>
            <person name="Bristow J."/>
            <person name="Eisen J.A."/>
            <person name="Markowitz V."/>
            <person name="Hugenholtz P."/>
            <person name="Kyrpides N.C."/>
            <person name="Klenk H.P."/>
            <person name="Mavromatis K."/>
        </authorList>
    </citation>
    <scope>NUCLEOTIDE SEQUENCE [LARGE SCALE GENOMIC DNA]</scope>
    <source>
        <strain evidence="2">ATCC 700253 / DSM 10332 / NAL</strain>
    </source>
</reference>
<dbReference type="KEGG" id="sap:Sulac_2880"/>
<organism evidence="1 2">
    <name type="scientific">Sulfobacillus acidophilus (strain ATCC 700253 / DSM 10332 / NAL)</name>
    <dbReference type="NCBI Taxonomy" id="679936"/>
    <lineage>
        <taxon>Bacteria</taxon>
        <taxon>Bacillati</taxon>
        <taxon>Bacillota</taxon>
        <taxon>Clostridia</taxon>
        <taxon>Eubacteriales</taxon>
        <taxon>Clostridiales Family XVII. Incertae Sedis</taxon>
        <taxon>Sulfobacillus</taxon>
    </lineage>
</organism>
<reference evidence="2" key="1">
    <citation type="submission" date="2011-12" db="EMBL/GenBank/DDBJ databases">
        <title>The complete genome of chromosome of Sulfobacillus acidophilus DSM 10332.</title>
        <authorList>
            <person name="Lucas S."/>
            <person name="Han J."/>
            <person name="Lapidus A."/>
            <person name="Bruce D."/>
            <person name="Goodwin L."/>
            <person name="Pitluck S."/>
            <person name="Peters L."/>
            <person name="Kyrpides N."/>
            <person name="Mavromatis K."/>
            <person name="Ivanova N."/>
            <person name="Mikhailova N."/>
            <person name="Chertkov O."/>
            <person name="Saunders E."/>
            <person name="Detter J.C."/>
            <person name="Tapia R."/>
            <person name="Han C."/>
            <person name="Land M."/>
            <person name="Hauser L."/>
            <person name="Markowitz V."/>
            <person name="Cheng J.-F."/>
            <person name="Hugenholtz P."/>
            <person name="Woyke T."/>
            <person name="Wu D."/>
            <person name="Pukall R."/>
            <person name="Gehrich-Schroeter G."/>
            <person name="Schneider S."/>
            <person name="Klenk H.-P."/>
            <person name="Eisen J.A."/>
        </authorList>
    </citation>
    <scope>NUCLEOTIDE SEQUENCE [LARGE SCALE GENOMIC DNA]</scope>
    <source>
        <strain evidence="2">ATCC 700253 / DSM 10332 / NAL</strain>
    </source>
</reference>
<dbReference type="InterPro" id="IPR025855">
    <property type="entry name" value="Replic_Relax"/>
</dbReference>
<dbReference type="EMBL" id="CP003179">
    <property type="protein sequence ID" value="AEW06341.1"/>
    <property type="molecule type" value="Genomic_DNA"/>
</dbReference>
<evidence type="ECO:0000313" key="2">
    <source>
        <dbReference type="Proteomes" id="UP000005439"/>
    </source>
</evidence>